<dbReference type="Proteomes" id="UP000324897">
    <property type="component" value="Unassembled WGS sequence"/>
</dbReference>
<name>A0A5J9VKQ1_9POAL</name>
<keyword evidence="3" id="KW-1185">Reference proteome</keyword>
<evidence type="ECO:0000313" key="3">
    <source>
        <dbReference type="Proteomes" id="UP000324897"/>
    </source>
</evidence>
<accession>A0A5J9VKQ1</accession>
<dbReference type="PANTHER" id="PTHR46087">
    <property type="entry name" value="PUTATIVE, EXPRESSED-RELATED"/>
    <property type="match status" value="1"/>
</dbReference>
<dbReference type="InterPro" id="IPR055296">
    <property type="entry name" value="SRL2-like"/>
</dbReference>
<dbReference type="Gramene" id="TVU36181">
    <property type="protein sequence ID" value="TVU36181"/>
    <property type="gene ID" value="EJB05_18101"/>
</dbReference>
<dbReference type="AlphaFoldDB" id="A0A5J9VKQ1"/>
<dbReference type="InterPro" id="IPR049152">
    <property type="entry name" value="EFR3-like_ARM"/>
</dbReference>
<dbReference type="OrthoDB" id="19232at2759"/>
<organism evidence="2 3">
    <name type="scientific">Eragrostis curvula</name>
    <name type="common">weeping love grass</name>
    <dbReference type="NCBI Taxonomy" id="38414"/>
    <lineage>
        <taxon>Eukaryota</taxon>
        <taxon>Viridiplantae</taxon>
        <taxon>Streptophyta</taxon>
        <taxon>Embryophyta</taxon>
        <taxon>Tracheophyta</taxon>
        <taxon>Spermatophyta</taxon>
        <taxon>Magnoliopsida</taxon>
        <taxon>Liliopsida</taxon>
        <taxon>Poales</taxon>
        <taxon>Poaceae</taxon>
        <taxon>PACMAD clade</taxon>
        <taxon>Chloridoideae</taxon>
        <taxon>Eragrostideae</taxon>
        <taxon>Eragrostidinae</taxon>
        <taxon>Eragrostis</taxon>
    </lineage>
</organism>
<protein>
    <submittedName>
        <fullName evidence="2">Uncharacterized protein</fullName>
    </submittedName>
</protein>
<feature type="region of interest" description="Disordered" evidence="1">
    <location>
        <begin position="844"/>
        <end position="894"/>
    </location>
</feature>
<evidence type="ECO:0000313" key="2">
    <source>
        <dbReference type="EMBL" id="TVU36181.1"/>
    </source>
</evidence>
<dbReference type="InterPro" id="IPR016024">
    <property type="entry name" value="ARM-type_fold"/>
</dbReference>
<proteinExistence type="predicted"/>
<comment type="caution">
    <text evidence="2">The sequence shown here is derived from an EMBL/GenBank/DDBJ whole genome shotgun (WGS) entry which is preliminary data.</text>
</comment>
<feature type="compositionally biased region" description="Basic and acidic residues" evidence="1">
    <location>
        <begin position="864"/>
        <end position="880"/>
    </location>
</feature>
<sequence>MGVMSRRVLPACSSLCYFCPSLRARSRQPVKRYKKIIADIYQLPPDGEPNDRRIGKLCDYVSRNPTRIPKITEYLEQRFYKELRHDNFTLAKVVPCIYRKLLCSCTEHRPLLASSSLSIIRTLLDQKAHDDLQVDSTHMFNLEGLIPKLCQIGQELREDDQGLRLRSAALQALASMVQYMGDHSHISMELDEVVSVVISCYEANQTLSIKEVVRLQDDDDLVINGSLTVPPMSGQSNAKVASDLMPTSENPAQWARVCLCNMANIAKEATTVRRVLDPLFRLFDSQDYWSPENGIALSVLQEMQKLMDKSGQNGHLLLSFTIKHIDHKSVAKKPVKQINIVKVASHLARHAKLKASVTIAGAISDLIKHLRKCMHFAIEASNVQADAHKWNNALYLALEECLVQLTEKIGDVGPILDMVGALPEALFHQLLLAMMHPDNKTRIGLHRVLSTIVAPSLMCPWSAMSFPIPMKGSGSQDILLLVLSAFSSETTIEEVRAKDGIQESFQKNEKPEAMVGAENGYADIESNTKQCPGSPYLSDIHLTAFDENLKFMKLNNNQIVLLLSSIWSQAFLEDNSPATFEGMGHTYSIALLRTIEKSSSHVALVRCFQLAFSLRRKSLSQETKVADVSQIVPLVKAAAPEKMVDPHLRISDDYRLICTSALSPNTGIAYGSEEDERDAQAFLSAINKDDTELIEIVVSCFKEKFKNLPEKFNWIEEQLHQEFSLDDSFPLGAPLFMETPHSCSMYADKDDHCFDEDDVPSELDDDDDIFFEHSGSQSDRKTSGSMASSDVLTVNQLMESVHETARQVANVPVSANPVPYDQMKSQCEALVMEKQQKMSVLLSFKHSRSDSRGSAGLETNESSMRSEPELQSTRKERMQRNDSASSESDRSFRLPPASPYDKFLKAAGRCLWQDKKSEGALWAAGLWRWRAARRGSRHLGKVWKAPATRAAGRAIAVVRRQFRGSSNAVKPGRRSDEEMLPAGSGWAEALTGDKPGQNMIGRKCFWRHFMIQNQAEGTGKWIAGKASHRCAREITLLMYHITGSLEPEFRTQK</sequence>
<evidence type="ECO:0000256" key="1">
    <source>
        <dbReference type="SAM" id="MobiDB-lite"/>
    </source>
</evidence>
<reference evidence="2 3" key="1">
    <citation type="journal article" date="2019" name="Sci. Rep.">
        <title>A high-quality genome of Eragrostis curvula grass provides insights into Poaceae evolution and supports new strategies to enhance forage quality.</title>
        <authorList>
            <person name="Carballo J."/>
            <person name="Santos B.A.C.M."/>
            <person name="Zappacosta D."/>
            <person name="Garbus I."/>
            <person name="Selva J.P."/>
            <person name="Gallo C.A."/>
            <person name="Diaz A."/>
            <person name="Albertini E."/>
            <person name="Caccamo M."/>
            <person name="Echenique V."/>
        </authorList>
    </citation>
    <scope>NUCLEOTIDE SEQUENCE [LARGE SCALE GENOMIC DNA]</scope>
    <source>
        <strain evidence="3">cv. Victoria</strain>
        <tissue evidence="2">Leaf</tissue>
    </source>
</reference>
<dbReference type="SUPFAM" id="SSF48371">
    <property type="entry name" value="ARM repeat"/>
    <property type="match status" value="1"/>
</dbReference>
<dbReference type="EMBL" id="RWGY01000009">
    <property type="protein sequence ID" value="TVU36181.1"/>
    <property type="molecule type" value="Genomic_DNA"/>
</dbReference>
<dbReference type="PANTHER" id="PTHR46087:SF1">
    <property type="entry name" value="ARM REPEAT SUPERFAMILY PROTEIN"/>
    <property type="match status" value="1"/>
</dbReference>
<gene>
    <name evidence="2" type="ORF">EJB05_18101</name>
</gene>
<dbReference type="Pfam" id="PF21052">
    <property type="entry name" value="EFR3_ARM"/>
    <property type="match status" value="1"/>
</dbReference>